<evidence type="ECO:0000313" key="9">
    <source>
        <dbReference type="Proteomes" id="UP000594586"/>
    </source>
</evidence>
<keyword evidence="3" id="KW-0378">Hydrolase</keyword>
<protein>
    <submittedName>
        <fullName evidence="8">S9 family peptidase</fullName>
    </submittedName>
</protein>
<dbReference type="Gene3D" id="2.130.10.120">
    <property type="entry name" value="Prolyl oligopeptidase, N-terminal domain"/>
    <property type="match status" value="1"/>
</dbReference>
<keyword evidence="4" id="KW-0720">Serine protease</keyword>
<dbReference type="PANTHER" id="PTHR11757:SF19">
    <property type="entry name" value="PROLYL ENDOPEPTIDASE-LIKE"/>
    <property type="match status" value="1"/>
</dbReference>
<dbReference type="PANTHER" id="PTHR11757">
    <property type="entry name" value="PROTEASE FAMILY S9A OLIGOPEPTIDASE"/>
    <property type="match status" value="1"/>
</dbReference>
<dbReference type="InterPro" id="IPR029058">
    <property type="entry name" value="AB_hydrolase_fold"/>
</dbReference>
<feature type="region of interest" description="Disordered" evidence="5">
    <location>
        <begin position="1"/>
        <end position="22"/>
    </location>
</feature>
<feature type="domain" description="Peptidase S9 prolyl oligopeptidase catalytic" evidence="6">
    <location>
        <begin position="492"/>
        <end position="706"/>
    </location>
</feature>
<evidence type="ECO:0000256" key="5">
    <source>
        <dbReference type="SAM" id="MobiDB-lite"/>
    </source>
</evidence>
<dbReference type="InterPro" id="IPR002470">
    <property type="entry name" value="Peptidase_S9A"/>
</dbReference>
<feature type="compositionally biased region" description="Low complexity" evidence="5">
    <location>
        <begin position="1"/>
        <end position="14"/>
    </location>
</feature>
<dbReference type="GO" id="GO:0004252">
    <property type="term" value="F:serine-type endopeptidase activity"/>
    <property type="evidence" value="ECO:0007669"/>
    <property type="project" value="InterPro"/>
</dbReference>
<dbReference type="InterPro" id="IPR051543">
    <property type="entry name" value="Serine_Peptidase_S9A"/>
</dbReference>
<reference evidence="8 9" key="1">
    <citation type="submission" date="2020-11" db="EMBL/GenBank/DDBJ databases">
        <title>Corynebacterium sp. MC1420.</title>
        <authorList>
            <person name="Zhou J."/>
        </authorList>
    </citation>
    <scope>NUCLEOTIDE SEQUENCE [LARGE SCALE GENOMIC DNA]</scope>
    <source>
        <strain evidence="8 9">MC1420</strain>
    </source>
</reference>
<organism evidence="8 9">
    <name type="scientific">Corynebacterium qintianiae</name>
    <dbReference type="NCBI Taxonomy" id="2709392"/>
    <lineage>
        <taxon>Bacteria</taxon>
        <taxon>Bacillati</taxon>
        <taxon>Actinomycetota</taxon>
        <taxon>Actinomycetes</taxon>
        <taxon>Mycobacteriales</taxon>
        <taxon>Corynebacteriaceae</taxon>
        <taxon>Corynebacterium</taxon>
    </lineage>
</organism>
<dbReference type="Pfam" id="PF02897">
    <property type="entry name" value="Peptidase_S9_N"/>
    <property type="match status" value="1"/>
</dbReference>
<dbReference type="InterPro" id="IPR023302">
    <property type="entry name" value="Pept_S9A_N"/>
</dbReference>
<gene>
    <name evidence="8" type="ORF">G7Y29_08965</name>
</gene>
<keyword evidence="2" id="KW-0645">Protease</keyword>
<comment type="similarity">
    <text evidence="1">Belongs to the peptidase S9A family.</text>
</comment>
<proteinExistence type="inferred from homology"/>
<sequence length="711" mass="79792">MTAPQAPQAPKAPQHPVTRSFHGRDVVDNFEWLRNKESRETLDYLEAENAYTEAQTQHLQPLTDSVYREIKGRVKETDMSVPTRQGGWWYYGRTVEGKDYGISCRVAADPGQPWTPPEVPEDGTPLPGEQVLLDVNELAADHEFFSLGASSVTTSGRLLAYSFDTAGDERFELRVKDLVSGSLLDDHLTNVFYGAVWAGEEHIFYLRVDDAWRPHQVWRHKLGTEEAEDVLVYEETDERFNVGIGADRAERFLYIVTGSKTTSEFRVLELEDPEGRFRLLWEREDGVEYDVDYALVGGSEHWVVTHNATGPNYAVGTCPVDNVKPLRELDELVAPDDTRRVEGTDAYRDFMFLSYRSGGIGRLAVADLRSDEFGPFRELEFDEELYSVGLSGNPEWDAPVVRISYTSFTQPAQVLDYNVAERTFTLLKEQQVEGGYNPHDYVAERIWATAVDGTQVPVSVVRRIERGVDKPAQPNPALLYGYGSYEHSTDPYFSVARLSLLDRGMVWACAHVRGGGEMGRLWYDNGKMMSKRNTFTDFIACADALVERGLTTYDQLVAEGGSAGGLLMGAVANLAPEKFAGILAIVPFVDQLTSILMPELPLTVTEWEEWGDPFHDPEAYDYIASYSPYENLEAKQYPNILAVTSLNDTRVLYVEPAKWIAKLRQTATGGTFLLKTEMSAGHGGVSGRYARWKQTAFEYAWVLDTAGAVER</sequence>
<evidence type="ECO:0000256" key="1">
    <source>
        <dbReference type="ARBA" id="ARBA00005228"/>
    </source>
</evidence>
<dbReference type="KEGG" id="cqn:G7Y29_08965"/>
<dbReference type="AlphaFoldDB" id="A0A7T0KPC4"/>
<evidence type="ECO:0000259" key="6">
    <source>
        <dbReference type="Pfam" id="PF00326"/>
    </source>
</evidence>
<accession>A0A7T0KPC4</accession>
<dbReference type="PRINTS" id="PR00862">
    <property type="entry name" value="PROLIGOPTASE"/>
</dbReference>
<dbReference type="EMBL" id="CP064955">
    <property type="protein sequence ID" value="QPK84350.1"/>
    <property type="molecule type" value="Genomic_DNA"/>
</dbReference>
<dbReference type="Pfam" id="PF00326">
    <property type="entry name" value="Peptidase_S9"/>
    <property type="match status" value="1"/>
</dbReference>
<dbReference type="InterPro" id="IPR001375">
    <property type="entry name" value="Peptidase_S9_cat"/>
</dbReference>
<evidence type="ECO:0000256" key="2">
    <source>
        <dbReference type="ARBA" id="ARBA00022670"/>
    </source>
</evidence>
<evidence type="ECO:0000313" key="8">
    <source>
        <dbReference type="EMBL" id="QPK84350.1"/>
    </source>
</evidence>
<dbReference type="GO" id="GO:0006508">
    <property type="term" value="P:proteolysis"/>
    <property type="evidence" value="ECO:0007669"/>
    <property type="project" value="UniProtKB-KW"/>
</dbReference>
<keyword evidence="9" id="KW-1185">Reference proteome</keyword>
<evidence type="ECO:0000256" key="3">
    <source>
        <dbReference type="ARBA" id="ARBA00022801"/>
    </source>
</evidence>
<dbReference type="Gene3D" id="3.40.50.1820">
    <property type="entry name" value="alpha/beta hydrolase"/>
    <property type="match status" value="1"/>
</dbReference>
<dbReference type="Proteomes" id="UP000594586">
    <property type="component" value="Chromosome"/>
</dbReference>
<name>A0A7T0KPC4_9CORY</name>
<dbReference type="SUPFAM" id="SSF50993">
    <property type="entry name" value="Peptidase/esterase 'gauge' domain"/>
    <property type="match status" value="1"/>
</dbReference>
<dbReference type="SUPFAM" id="SSF53474">
    <property type="entry name" value="alpha/beta-Hydrolases"/>
    <property type="match status" value="1"/>
</dbReference>
<evidence type="ECO:0000259" key="7">
    <source>
        <dbReference type="Pfam" id="PF02897"/>
    </source>
</evidence>
<feature type="domain" description="Peptidase S9A N-terminal" evidence="7">
    <location>
        <begin position="14"/>
        <end position="430"/>
    </location>
</feature>
<dbReference type="RefSeq" id="WP_165002466.1">
    <property type="nucleotide sequence ID" value="NZ_CP064955.1"/>
</dbReference>
<evidence type="ECO:0000256" key="4">
    <source>
        <dbReference type="ARBA" id="ARBA00022825"/>
    </source>
</evidence>